<dbReference type="Proteomes" id="UP000005953">
    <property type="component" value="Unassembled WGS sequence"/>
</dbReference>
<keyword evidence="2" id="KW-1185">Reference proteome</keyword>
<sequence>MKFKLKLAVLVEVNTVAHELIVFFATEMFNAKKR</sequence>
<organism evidence="1 2">
    <name type="scientific">Reinekea blandensis MED297</name>
    <dbReference type="NCBI Taxonomy" id="314283"/>
    <lineage>
        <taxon>Bacteria</taxon>
        <taxon>Pseudomonadati</taxon>
        <taxon>Pseudomonadota</taxon>
        <taxon>Gammaproteobacteria</taxon>
        <taxon>Oceanospirillales</taxon>
        <taxon>Saccharospirillaceae</taxon>
        <taxon>Reinekea</taxon>
    </lineage>
</organism>
<protein>
    <submittedName>
        <fullName evidence="1">Uncharacterized protein</fullName>
    </submittedName>
</protein>
<dbReference type="AlphaFoldDB" id="A4BIA4"/>
<gene>
    <name evidence="1" type="ORF">MED297_00445</name>
</gene>
<accession>A4BIA4</accession>
<evidence type="ECO:0000313" key="2">
    <source>
        <dbReference type="Proteomes" id="UP000005953"/>
    </source>
</evidence>
<dbReference type="HOGENOM" id="CLU_3375557_0_0_6"/>
<comment type="caution">
    <text evidence="1">The sequence shown here is derived from an EMBL/GenBank/DDBJ whole genome shotgun (WGS) entry which is preliminary data.</text>
</comment>
<reference evidence="1 2" key="1">
    <citation type="submission" date="2006-02" db="EMBL/GenBank/DDBJ databases">
        <authorList>
            <person name="Pinhassi J."/>
            <person name="Pedros-Alio C."/>
            <person name="Ferriera S."/>
            <person name="Johnson J."/>
            <person name="Kravitz S."/>
            <person name="Halpern A."/>
            <person name="Remington K."/>
            <person name="Beeson K."/>
            <person name="Tran B."/>
            <person name="Rogers Y.-H."/>
            <person name="Friedman R."/>
            <person name="Venter J.C."/>
        </authorList>
    </citation>
    <scope>NUCLEOTIDE SEQUENCE [LARGE SCALE GENOMIC DNA]</scope>
    <source>
        <strain evidence="1 2">MED297</strain>
    </source>
</reference>
<name>A4BIA4_9GAMM</name>
<proteinExistence type="predicted"/>
<dbReference type="EMBL" id="AAOE01000025">
    <property type="protein sequence ID" value="EAR08111.1"/>
    <property type="molecule type" value="Genomic_DNA"/>
</dbReference>
<evidence type="ECO:0000313" key="1">
    <source>
        <dbReference type="EMBL" id="EAR08111.1"/>
    </source>
</evidence>